<accession>A0A9P6E840</accession>
<dbReference type="EMBL" id="MU157901">
    <property type="protein sequence ID" value="KAF9524286.1"/>
    <property type="molecule type" value="Genomic_DNA"/>
</dbReference>
<gene>
    <name evidence="2" type="ORF">CPB83DRAFT_861545</name>
</gene>
<reference evidence="2" key="1">
    <citation type="submission" date="2020-11" db="EMBL/GenBank/DDBJ databases">
        <authorList>
            <consortium name="DOE Joint Genome Institute"/>
            <person name="Ahrendt S."/>
            <person name="Riley R."/>
            <person name="Andreopoulos W."/>
            <person name="Labutti K."/>
            <person name="Pangilinan J."/>
            <person name="Ruiz-Duenas F.J."/>
            <person name="Barrasa J.M."/>
            <person name="Sanchez-Garcia M."/>
            <person name="Camarero S."/>
            <person name="Miyauchi S."/>
            <person name="Serrano A."/>
            <person name="Linde D."/>
            <person name="Babiker R."/>
            <person name="Drula E."/>
            <person name="Ayuso-Fernandez I."/>
            <person name="Pacheco R."/>
            <person name="Padilla G."/>
            <person name="Ferreira P."/>
            <person name="Barriuso J."/>
            <person name="Kellner H."/>
            <person name="Castanera R."/>
            <person name="Alfaro M."/>
            <person name="Ramirez L."/>
            <person name="Pisabarro A.G."/>
            <person name="Kuo A."/>
            <person name="Tritt A."/>
            <person name="Lipzen A."/>
            <person name="He G."/>
            <person name="Yan M."/>
            <person name="Ng V."/>
            <person name="Cullen D."/>
            <person name="Martin F."/>
            <person name="Rosso M.-N."/>
            <person name="Henrissat B."/>
            <person name="Hibbett D."/>
            <person name="Martinez A.T."/>
            <person name="Grigoriev I.V."/>
        </authorList>
    </citation>
    <scope>NUCLEOTIDE SEQUENCE</scope>
    <source>
        <strain evidence="2">CBS 506.95</strain>
    </source>
</reference>
<feature type="transmembrane region" description="Helical" evidence="1">
    <location>
        <begin position="12"/>
        <end position="29"/>
    </location>
</feature>
<keyword evidence="1" id="KW-0812">Transmembrane</keyword>
<evidence type="ECO:0000313" key="2">
    <source>
        <dbReference type="EMBL" id="KAF9524286.1"/>
    </source>
</evidence>
<protein>
    <submittedName>
        <fullName evidence="2">Uncharacterized protein</fullName>
    </submittedName>
</protein>
<keyword evidence="3" id="KW-1185">Reference proteome</keyword>
<comment type="caution">
    <text evidence="2">The sequence shown here is derived from an EMBL/GenBank/DDBJ whole genome shotgun (WGS) entry which is preliminary data.</text>
</comment>
<dbReference type="Proteomes" id="UP000807306">
    <property type="component" value="Unassembled WGS sequence"/>
</dbReference>
<name>A0A9P6E840_9AGAR</name>
<evidence type="ECO:0000256" key="1">
    <source>
        <dbReference type="SAM" id="Phobius"/>
    </source>
</evidence>
<sequence>MELTRTSNTTPLIFSLTASLAILFLSLTVRTDMFLKTHRPCSQVHNNLYDPAFQCLQDQINCGASNVPVDWRLPMMMMMMIKTHKSRKMNSN</sequence>
<dbReference type="AlphaFoldDB" id="A0A9P6E840"/>
<organism evidence="2 3">
    <name type="scientific">Crepidotus variabilis</name>
    <dbReference type="NCBI Taxonomy" id="179855"/>
    <lineage>
        <taxon>Eukaryota</taxon>
        <taxon>Fungi</taxon>
        <taxon>Dikarya</taxon>
        <taxon>Basidiomycota</taxon>
        <taxon>Agaricomycotina</taxon>
        <taxon>Agaricomycetes</taxon>
        <taxon>Agaricomycetidae</taxon>
        <taxon>Agaricales</taxon>
        <taxon>Agaricineae</taxon>
        <taxon>Crepidotaceae</taxon>
        <taxon>Crepidotus</taxon>
    </lineage>
</organism>
<proteinExistence type="predicted"/>
<keyword evidence="1" id="KW-1133">Transmembrane helix</keyword>
<evidence type="ECO:0000313" key="3">
    <source>
        <dbReference type="Proteomes" id="UP000807306"/>
    </source>
</evidence>
<keyword evidence="1" id="KW-0472">Membrane</keyword>